<gene>
    <name evidence="3" type="ORF">BWK73_23590</name>
</gene>
<evidence type="ECO:0000256" key="1">
    <source>
        <dbReference type="ARBA" id="ARBA00006484"/>
    </source>
</evidence>
<evidence type="ECO:0000313" key="4">
    <source>
        <dbReference type="Proteomes" id="UP000192491"/>
    </source>
</evidence>
<proteinExistence type="inferred from homology"/>
<name>A0A1Y1QMB1_9GAMM</name>
<dbReference type="Gene3D" id="3.40.50.720">
    <property type="entry name" value="NAD(P)-binding Rossmann-like Domain"/>
    <property type="match status" value="1"/>
</dbReference>
<evidence type="ECO:0000313" key="3">
    <source>
        <dbReference type="EMBL" id="OQX09147.1"/>
    </source>
</evidence>
<dbReference type="EMBL" id="MTEJ01000152">
    <property type="protein sequence ID" value="OQX09147.1"/>
    <property type="molecule type" value="Genomic_DNA"/>
</dbReference>
<dbReference type="InterPro" id="IPR020904">
    <property type="entry name" value="Sc_DH/Rdtase_CS"/>
</dbReference>
<dbReference type="Proteomes" id="UP000192491">
    <property type="component" value="Unassembled WGS sequence"/>
</dbReference>
<dbReference type="PANTHER" id="PTHR44196:SF1">
    <property type="entry name" value="DEHYDROGENASE_REDUCTASE SDR FAMILY MEMBER 7B"/>
    <property type="match status" value="1"/>
</dbReference>
<dbReference type="InterPro" id="IPR036291">
    <property type="entry name" value="NAD(P)-bd_dom_sf"/>
</dbReference>
<dbReference type="GO" id="GO:0016491">
    <property type="term" value="F:oxidoreductase activity"/>
    <property type="evidence" value="ECO:0007669"/>
    <property type="project" value="UniProtKB-KW"/>
</dbReference>
<comment type="caution">
    <text evidence="3">The sequence shown here is derived from an EMBL/GenBank/DDBJ whole genome shotgun (WGS) entry which is preliminary data.</text>
</comment>
<dbReference type="PRINTS" id="PR00081">
    <property type="entry name" value="GDHRDH"/>
</dbReference>
<dbReference type="InterPro" id="IPR002347">
    <property type="entry name" value="SDR_fam"/>
</dbReference>
<organism evidence="3 4">
    <name type="scientific">Thiothrix lacustris</name>
    <dbReference type="NCBI Taxonomy" id="525917"/>
    <lineage>
        <taxon>Bacteria</taxon>
        <taxon>Pseudomonadati</taxon>
        <taxon>Pseudomonadota</taxon>
        <taxon>Gammaproteobacteria</taxon>
        <taxon>Thiotrichales</taxon>
        <taxon>Thiotrichaceae</taxon>
        <taxon>Thiothrix</taxon>
    </lineage>
</organism>
<sequence>MQKLLIIGATSAIAKATARRFASQGAHIYLLARDAARLADLAADLTVRGAASVNVATFDANAVAEYPSLLNTAIQTLGGIDIVLIAHGTLSNQSACEQDVNLTLQEFTTNTLSVIALLTHLANYCEQQQHGTLAVISSVAGDRGRQSNYIYGTAKGAVSIFLQGLRNRLHKRGVRVLTIKPGFVNTPMTAAFKKGILWAEPDTIAAGIVMAIEKQRDVVYLPFWWRYILLIIRAIPERLFKRLSL</sequence>
<dbReference type="Pfam" id="PF00106">
    <property type="entry name" value="adh_short"/>
    <property type="match status" value="1"/>
</dbReference>
<accession>A0A1Y1QMB1</accession>
<protein>
    <submittedName>
        <fullName evidence="3">Short-chain dehydrogenase</fullName>
    </submittedName>
</protein>
<reference evidence="3 4" key="1">
    <citation type="submission" date="2017-01" db="EMBL/GenBank/DDBJ databases">
        <title>Novel large sulfur bacteria in the metagenomes of groundwater-fed chemosynthetic microbial mats in the Lake Huron basin.</title>
        <authorList>
            <person name="Sharrar A.M."/>
            <person name="Flood B.E."/>
            <person name="Bailey J.V."/>
            <person name="Jones D.S."/>
            <person name="Biddanda B."/>
            <person name="Ruberg S.A."/>
            <person name="Marcus D.N."/>
            <person name="Dick G.J."/>
        </authorList>
    </citation>
    <scope>NUCLEOTIDE SEQUENCE [LARGE SCALE GENOMIC DNA]</scope>
    <source>
        <strain evidence="3">A8</strain>
    </source>
</reference>
<dbReference type="GO" id="GO:0016020">
    <property type="term" value="C:membrane"/>
    <property type="evidence" value="ECO:0007669"/>
    <property type="project" value="TreeGrafter"/>
</dbReference>
<dbReference type="SUPFAM" id="SSF51735">
    <property type="entry name" value="NAD(P)-binding Rossmann-fold domains"/>
    <property type="match status" value="1"/>
</dbReference>
<evidence type="ECO:0000256" key="2">
    <source>
        <dbReference type="ARBA" id="ARBA00023002"/>
    </source>
</evidence>
<dbReference type="AlphaFoldDB" id="A0A1Y1QMB1"/>
<dbReference type="PROSITE" id="PS00061">
    <property type="entry name" value="ADH_SHORT"/>
    <property type="match status" value="1"/>
</dbReference>
<dbReference type="PANTHER" id="PTHR44196">
    <property type="entry name" value="DEHYDROGENASE/REDUCTASE SDR FAMILY MEMBER 7B"/>
    <property type="match status" value="1"/>
</dbReference>
<comment type="similarity">
    <text evidence="1">Belongs to the short-chain dehydrogenases/reductases (SDR) family.</text>
</comment>
<keyword evidence="2" id="KW-0560">Oxidoreductase</keyword>
<dbReference type="NCBIfam" id="NF005489">
    <property type="entry name" value="PRK07102.1"/>
    <property type="match status" value="1"/>
</dbReference>